<protein>
    <submittedName>
        <fullName evidence="2">Uncharacterized protein</fullName>
    </submittedName>
</protein>
<proteinExistence type="predicted"/>
<name>D2MPS6_9FIRM</name>
<accession>D2MPS6</accession>
<dbReference type="STRING" id="679192.HMPREF9013_0313"/>
<keyword evidence="3" id="KW-1185">Reference proteome</keyword>
<feature type="coiled-coil region" evidence="1">
    <location>
        <begin position="47"/>
        <end position="315"/>
    </location>
</feature>
<organism evidence="2 3">
    <name type="scientific">Bulleidia extructa W1219</name>
    <dbReference type="NCBI Taxonomy" id="679192"/>
    <lineage>
        <taxon>Bacteria</taxon>
        <taxon>Bacillati</taxon>
        <taxon>Bacillota</taxon>
        <taxon>Erysipelotrichia</taxon>
        <taxon>Erysipelotrichales</taxon>
        <taxon>Erysipelotrichaceae</taxon>
        <taxon>Bulleidia</taxon>
    </lineage>
</organism>
<evidence type="ECO:0000313" key="3">
    <source>
        <dbReference type="Proteomes" id="UP000005017"/>
    </source>
</evidence>
<gene>
    <name evidence="2" type="ORF">HMPREF9013_0313</name>
</gene>
<evidence type="ECO:0000256" key="1">
    <source>
        <dbReference type="SAM" id="Coils"/>
    </source>
</evidence>
<dbReference type="RefSeq" id="WP_006627389.1">
    <property type="nucleotide sequence ID" value="NZ_ADFR01000014.1"/>
</dbReference>
<dbReference type="EMBL" id="ADFR01000014">
    <property type="protein sequence ID" value="EFC05379.1"/>
    <property type="molecule type" value="Genomic_DNA"/>
</dbReference>
<sequence>MSTDNQNRSSIAYLDSQLESVYFNQGYSKQTVKNFVAELLKELEFQKDSFELQTKDLFNDKNRLEEENKALEEKLKKALESDPDTNQKEVEELTGKVDELQKNLEEANKRCKSYESLLTKAKEKMNQDGQGDDQQIEKYRLENEALQKELEEYKKQMGGSEKLLEDVEKLQKENHKLSKDLKEVNELKEKMVQELEEAKNEASHSRSAEAYEHLQKTNKLLETEIFSLSKSIEELTDKTVKQNKQLNDMTSEMDQIREENNQAINARTEMHLRLSSYAELFNEMKDELEYNKSNIDVLKRQLEDQREKNRFLSGLKVEKVSEDLKG</sequence>
<comment type="caution">
    <text evidence="2">The sequence shown here is derived from an EMBL/GenBank/DDBJ whole genome shotgun (WGS) entry which is preliminary data.</text>
</comment>
<evidence type="ECO:0000313" key="2">
    <source>
        <dbReference type="EMBL" id="EFC05379.1"/>
    </source>
</evidence>
<keyword evidence="1" id="KW-0175">Coiled coil</keyword>
<dbReference type="Proteomes" id="UP000005017">
    <property type="component" value="Unassembled WGS sequence"/>
</dbReference>
<reference evidence="3" key="1">
    <citation type="submission" date="2009-12" db="EMBL/GenBank/DDBJ databases">
        <title>Sequence of Clostridiales genomosp. BVAB3 str. UPII9-5.</title>
        <authorList>
            <person name="Madupu R."/>
            <person name="Durkin A.S."/>
            <person name="Torralba M."/>
            <person name="Methe B."/>
            <person name="Sutton G.G."/>
            <person name="Strausberg R.L."/>
            <person name="Nelson K.E."/>
        </authorList>
    </citation>
    <scope>NUCLEOTIDE SEQUENCE [LARGE SCALE GENOMIC DNA]</scope>
    <source>
        <strain evidence="3">W1219</strain>
    </source>
</reference>
<dbReference type="AlphaFoldDB" id="D2MPS6"/>